<dbReference type="EMBL" id="LKCW01000142">
    <property type="protein sequence ID" value="KPM38142.1"/>
    <property type="molecule type" value="Genomic_DNA"/>
</dbReference>
<name>A0A0P7BCJ5_9HYPO</name>
<sequence>MSRGRDQPSYLPAVEDPTGTYYEVDSINFLVDNRLNAKNNETHVCQTWTTLLVHVFPAVKGYSVSTEMDARAERLDLQVSEIVYRETRDESVFFVVQCKRPSYDGVVASWKLTEEQLLERLNELPGCKWGAVSIGKSVQFYANSVDSLTPLHTNPLRLDREYQAVQYWLDYIKERS</sequence>
<gene>
    <name evidence="1" type="ORF">AK830_g8409</name>
</gene>
<dbReference type="AlphaFoldDB" id="A0A0P7BCJ5"/>
<evidence type="ECO:0000313" key="2">
    <source>
        <dbReference type="Proteomes" id="UP000050424"/>
    </source>
</evidence>
<accession>A0A0P7BCJ5</accession>
<reference evidence="1 2" key="1">
    <citation type="submission" date="2015-09" db="EMBL/GenBank/DDBJ databases">
        <title>Draft genome of a European isolate of the apple canker pathogen Neonectria ditissima.</title>
        <authorList>
            <person name="Gomez-Cortecero A."/>
            <person name="Harrison R.J."/>
            <person name="Armitage A.D."/>
        </authorList>
    </citation>
    <scope>NUCLEOTIDE SEQUENCE [LARGE SCALE GENOMIC DNA]</scope>
    <source>
        <strain evidence="1 2">R09/05</strain>
    </source>
</reference>
<protein>
    <submittedName>
        <fullName evidence="1">Uncharacterized protein</fullName>
    </submittedName>
</protein>
<dbReference type="Proteomes" id="UP000050424">
    <property type="component" value="Unassembled WGS sequence"/>
</dbReference>
<comment type="caution">
    <text evidence="1">The sequence shown here is derived from an EMBL/GenBank/DDBJ whole genome shotgun (WGS) entry which is preliminary data.</text>
</comment>
<keyword evidence="2" id="KW-1185">Reference proteome</keyword>
<evidence type="ECO:0000313" key="1">
    <source>
        <dbReference type="EMBL" id="KPM38142.1"/>
    </source>
</evidence>
<organism evidence="1 2">
    <name type="scientific">Neonectria ditissima</name>
    <dbReference type="NCBI Taxonomy" id="78410"/>
    <lineage>
        <taxon>Eukaryota</taxon>
        <taxon>Fungi</taxon>
        <taxon>Dikarya</taxon>
        <taxon>Ascomycota</taxon>
        <taxon>Pezizomycotina</taxon>
        <taxon>Sordariomycetes</taxon>
        <taxon>Hypocreomycetidae</taxon>
        <taxon>Hypocreales</taxon>
        <taxon>Nectriaceae</taxon>
        <taxon>Neonectria</taxon>
    </lineage>
</organism>
<dbReference type="OrthoDB" id="4499616at2759"/>
<proteinExistence type="predicted"/>